<dbReference type="PANTHER" id="PTHR12169">
    <property type="entry name" value="ATPASE N2B"/>
    <property type="match status" value="1"/>
</dbReference>
<organism evidence="3 4">
    <name type="scientific">Crenobacter cavernae</name>
    <dbReference type="NCBI Taxonomy" id="2290923"/>
    <lineage>
        <taxon>Bacteria</taxon>
        <taxon>Pseudomonadati</taxon>
        <taxon>Pseudomonadota</taxon>
        <taxon>Betaproteobacteria</taxon>
        <taxon>Neisseriales</taxon>
        <taxon>Neisseriaceae</taxon>
        <taxon>Crenobacter</taxon>
    </lineage>
</organism>
<dbReference type="InterPro" id="IPR027417">
    <property type="entry name" value="P-loop_NTPase"/>
</dbReference>
<evidence type="ECO:0000313" key="3">
    <source>
        <dbReference type="EMBL" id="AXK40866.1"/>
    </source>
</evidence>
<dbReference type="GO" id="GO:0005737">
    <property type="term" value="C:cytoplasm"/>
    <property type="evidence" value="ECO:0007669"/>
    <property type="project" value="TreeGrafter"/>
</dbReference>
<dbReference type="GO" id="GO:0016887">
    <property type="term" value="F:ATP hydrolysis activity"/>
    <property type="evidence" value="ECO:0007669"/>
    <property type="project" value="InterPro"/>
</dbReference>
<dbReference type="PANTHER" id="PTHR12169:SF6">
    <property type="entry name" value="AFG1-LIKE ATPASE"/>
    <property type="match status" value="1"/>
</dbReference>
<dbReference type="Proteomes" id="UP000254537">
    <property type="component" value="Chromosome"/>
</dbReference>
<gene>
    <name evidence="3" type="ORF">DWG20_09850</name>
</gene>
<dbReference type="OrthoDB" id="9774491at2"/>
<keyword evidence="2" id="KW-0067">ATP-binding</keyword>
<sequence length="373" mass="41703">MSPKAWYESVRGREGFIEDAAQAAAIDALDVLWHALVEFKKKRNRFLGRSLLSPEVPRGLYFWGGVGRGKSFLMDAFFACVPYRRKRRVHFHVFMAEVHKQLKALAGEADPLKALAARIAKTTRLLCFDEFHVSDIADAMILARLLEALFQQGVVFVMTSNYPPDQLYPNGLHRDSFLPAIAMLERELAVHNVDGGNDYRLRELSKEPLFLTPADDTAEASLADLFERLASGSERTVRTIEILGRAIPVKRIAPGVAWFDFDAICGGPRAQTDYIEIAKSFHTVLVSGIPKLSARHAAEARRFSWLVDVFYDHRVKFAATSAAEPDAIYTEGVQASEFFRTASRLTEMQSTSYLALPHLVDPFLLTPAGQVAE</sequence>
<proteinExistence type="predicted"/>
<keyword evidence="1" id="KW-0547">Nucleotide-binding</keyword>
<dbReference type="InterPro" id="IPR005654">
    <property type="entry name" value="ATPase_AFG1-like"/>
</dbReference>
<protein>
    <submittedName>
        <fullName evidence="3">AFG1 family ATPase</fullName>
    </submittedName>
</protein>
<reference evidence="3 4" key="1">
    <citation type="submission" date="2018-07" db="EMBL/GenBank/DDBJ databases">
        <title>Crenobacter cavernae sp. nov., isolated from a karst cave.</title>
        <authorList>
            <person name="Zhu H."/>
        </authorList>
    </citation>
    <scope>NUCLEOTIDE SEQUENCE [LARGE SCALE GENOMIC DNA]</scope>
    <source>
        <strain evidence="3 4">K1W11S-77</strain>
    </source>
</reference>
<dbReference type="KEGG" id="ccah:DWG20_09850"/>
<dbReference type="NCBIfam" id="NF040713">
    <property type="entry name" value="ZapE"/>
    <property type="match status" value="1"/>
</dbReference>
<dbReference type="Pfam" id="PF03969">
    <property type="entry name" value="AFG1_ATPase"/>
    <property type="match status" value="1"/>
</dbReference>
<evidence type="ECO:0000256" key="2">
    <source>
        <dbReference type="ARBA" id="ARBA00022840"/>
    </source>
</evidence>
<accession>A0A345YAB4</accession>
<dbReference type="FunFam" id="3.40.50.300:FF:001254">
    <property type="entry name" value="Cell division protein ZapE"/>
    <property type="match status" value="1"/>
</dbReference>
<dbReference type="SUPFAM" id="SSF52540">
    <property type="entry name" value="P-loop containing nucleoside triphosphate hydrolases"/>
    <property type="match status" value="1"/>
</dbReference>
<dbReference type="GO" id="GO:0005524">
    <property type="term" value="F:ATP binding"/>
    <property type="evidence" value="ECO:0007669"/>
    <property type="project" value="UniProtKB-KW"/>
</dbReference>
<dbReference type="AlphaFoldDB" id="A0A345YAB4"/>
<evidence type="ECO:0000256" key="1">
    <source>
        <dbReference type="ARBA" id="ARBA00022741"/>
    </source>
</evidence>
<evidence type="ECO:0000313" key="4">
    <source>
        <dbReference type="Proteomes" id="UP000254537"/>
    </source>
</evidence>
<dbReference type="Gene3D" id="3.40.50.300">
    <property type="entry name" value="P-loop containing nucleotide triphosphate hydrolases"/>
    <property type="match status" value="1"/>
</dbReference>
<name>A0A345YAB4_9NEIS</name>
<dbReference type="EMBL" id="CP031337">
    <property type="protein sequence ID" value="AXK40866.1"/>
    <property type="molecule type" value="Genomic_DNA"/>
</dbReference>